<keyword evidence="3" id="KW-0132">Cell division</keyword>
<keyword evidence="5" id="KW-0833">Ubl conjugation pathway</keyword>
<proteinExistence type="inferred from homology"/>
<evidence type="ECO:0000256" key="3">
    <source>
        <dbReference type="ARBA" id="ARBA00022618"/>
    </source>
</evidence>
<feature type="chain" id="PRO_5014464307" description="Anaphase-promoting complex subunit 5" evidence="7">
    <location>
        <begin position="24"/>
        <end position="785"/>
    </location>
</feature>
<evidence type="ECO:0000256" key="7">
    <source>
        <dbReference type="SAM" id="SignalP"/>
    </source>
</evidence>
<dbReference type="GO" id="GO:0045842">
    <property type="term" value="P:positive regulation of mitotic metaphase/anaphase transition"/>
    <property type="evidence" value="ECO:0007669"/>
    <property type="project" value="TreeGrafter"/>
</dbReference>
<dbReference type="InterPro" id="IPR026000">
    <property type="entry name" value="Apc5_dom"/>
</dbReference>
<gene>
    <name evidence="9" type="ORF">TCAP_07065</name>
</gene>
<dbReference type="Pfam" id="PF12862">
    <property type="entry name" value="ANAPC5"/>
    <property type="match status" value="1"/>
</dbReference>
<dbReference type="GO" id="GO:0051301">
    <property type="term" value="P:cell division"/>
    <property type="evidence" value="ECO:0007669"/>
    <property type="project" value="UniProtKB-KW"/>
</dbReference>
<dbReference type="PANTHER" id="PTHR12830">
    <property type="entry name" value="ANAPHASE-PROMOTING COMPLEX SUBUNIT 5"/>
    <property type="match status" value="1"/>
</dbReference>
<evidence type="ECO:0000256" key="2">
    <source>
        <dbReference type="ARBA" id="ARBA00016066"/>
    </source>
</evidence>
<sequence>MARYLTPAKVGLLALLELYAEEAVPSDAVMPVLSFITSHILDHGSSNPASTQATRWDKAERTVSLVIALHDFEKLLGSYPSLMGMPGRKLWDQFLGKLWDINSLNALYEFFDRIMSLLARSREERRRLGDENSQDGGGKIKLSRTSPYGSFIRKAQLEFQRLRFHDCTELWKDFVRYRQPTAQYLRRRNLVFGRLSFDNVLLLGEKEWDPDGVNALAAVAYGDMLTGDDGGTIPVSTDDVEALLEFQIDQMQKYGNRIPVEIHRQFQDLLHDSFLVPSLTHYLSFLDAWRAGDYPTAFDYLHRYFDYTVQYRDRLFYQYALMNLAVLQADFGCHGEAVSAMLETVSTARENRDMTCLNFALNWLFHFGRAHPDLVRDLESNSLLGTDKESMAFLRVKAKESGMWTLWSSVLLSEAKLALINGDSVAKSLEYVIRSSQIIVERNMKSMFGSQLSLFAALWDRLGLTPLSSLVSDIFLLCHARHSVFDDELKHTCRIALRFAERGKYGAGLQRLEQLDENSLRSWKPRQYWHKYRGIIKLKKDLHHNNLDGAEELLAQLLQSKSDDLEPDMAFLIDSLHIDCLARRGDLQAASIRVENLISKLQDENKDIALRVKLLLLKVSLLDKCGRPQRAFSTAIRAASLAWRARLIPCLWHAIGALSNILVSLGEFEAAVQLLTAVLPRALECESSGLTAQLYSYLADASMGLAGRAEPKSSKRTEHVTGALGAVQKAFDHYSAIEDINRQCEMMAKKAMIMKLTGETALAADYAAAYVELRKRADALSLGGT</sequence>
<evidence type="ECO:0000256" key="4">
    <source>
        <dbReference type="ARBA" id="ARBA00022776"/>
    </source>
</evidence>
<dbReference type="OrthoDB" id="2504561at2759"/>
<dbReference type="AlphaFoldDB" id="A0A2K3Q5A4"/>
<evidence type="ECO:0000313" key="9">
    <source>
        <dbReference type="EMBL" id="PNY22674.1"/>
    </source>
</evidence>
<dbReference type="STRING" id="45235.A0A2K3Q5A4"/>
<evidence type="ECO:0000259" key="8">
    <source>
        <dbReference type="Pfam" id="PF12862"/>
    </source>
</evidence>
<dbReference type="GO" id="GO:0005680">
    <property type="term" value="C:anaphase-promoting complex"/>
    <property type="evidence" value="ECO:0007669"/>
    <property type="project" value="InterPro"/>
</dbReference>
<feature type="domain" description="Anaphase-promoting complex subunit 5" evidence="8">
    <location>
        <begin position="281"/>
        <end position="370"/>
    </location>
</feature>
<accession>A0A2K3Q5A4</accession>
<keyword evidence="10" id="KW-1185">Reference proteome</keyword>
<name>A0A2K3Q5A4_9HYPO</name>
<organism evidence="9 10">
    <name type="scientific">Tolypocladium capitatum</name>
    <dbReference type="NCBI Taxonomy" id="45235"/>
    <lineage>
        <taxon>Eukaryota</taxon>
        <taxon>Fungi</taxon>
        <taxon>Dikarya</taxon>
        <taxon>Ascomycota</taxon>
        <taxon>Pezizomycotina</taxon>
        <taxon>Sordariomycetes</taxon>
        <taxon>Hypocreomycetidae</taxon>
        <taxon>Hypocreales</taxon>
        <taxon>Ophiocordycipitaceae</taxon>
        <taxon>Tolypocladium</taxon>
    </lineage>
</organism>
<evidence type="ECO:0000256" key="1">
    <source>
        <dbReference type="ARBA" id="ARBA00007450"/>
    </source>
</evidence>
<keyword evidence="7" id="KW-0732">Signal</keyword>
<evidence type="ECO:0000256" key="5">
    <source>
        <dbReference type="ARBA" id="ARBA00022786"/>
    </source>
</evidence>
<protein>
    <recommendedName>
        <fullName evidence="2">Anaphase-promoting complex subunit 5</fullName>
    </recommendedName>
</protein>
<comment type="caution">
    <text evidence="9">The sequence shown here is derived from an EMBL/GenBank/DDBJ whole genome shotgun (WGS) entry which is preliminary data.</text>
</comment>
<dbReference type="GO" id="GO:0031145">
    <property type="term" value="P:anaphase-promoting complex-dependent catabolic process"/>
    <property type="evidence" value="ECO:0007669"/>
    <property type="project" value="TreeGrafter"/>
</dbReference>
<reference evidence="9 10" key="1">
    <citation type="submission" date="2017-08" db="EMBL/GenBank/DDBJ databases">
        <title>Harnessing the power of phylogenomics to disentangle the directionality and signatures of interkingdom host jumping in the parasitic fungal genus Tolypocladium.</title>
        <authorList>
            <person name="Quandt C.A."/>
            <person name="Patterson W."/>
            <person name="Spatafora J.W."/>
        </authorList>
    </citation>
    <scope>NUCLEOTIDE SEQUENCE [LARGE SCALE GENOMIC DNA]</scope>
    <source>
        <strain evidence="9 10">CBS 113982</strain>
    </source>
</reference>
<dbReference type="EMBL" id="NRSZ01001180">
    <property type="protein sequence ID" value="PNY22674.1"/>
    <property type="molecule type" value="Genomic_DNA"/>
</dbReference>
<dbReference type="GO" id="GO:0070979">
    <property type="term" value="P:protein K11-linked ubiquitination"/>
    <property type="evidence" value="ECO:0007669"/>
    <property type="project" value="TreeGrafter"/>
</dbReference>
<feature type="signal peptide" evidence="7">
    <location>
        <begin position="1"/>
        <end position="23"/>
    </location>
</feature>
<comment type="similarity">
    <text evidence="1">Belongs to the APC5 family.</text>
</comment>
<dbReference type="InterPro" id="IPR037679">
    <property type="entry name" value="Apc5"/>
</dbReference>
<evidence type="ECO:0000256" key="6">
    <source>
        <dbReference type="ARBA" id="ARBA00023306"/>
    </source>
</evidence>
<evidence type="ECO:0000313" key="10">
    <source>
        <dbReference type="Proteomes" id="UP000236621"/>
    </source>
</evidence>
<dbReference type="PANTHER" id="PTHR12830:SF9">
    <property type="entry name" value="ANAPHASE-PROMOTING COMPLEX SUBUNIT 5"/>
    <property type="match status" value="1"/>
</dbReference>
<keyword evidence="6" id="KW-0131">Cell cycle</keyword>
<dbReference type="Proteomes" id="UP000236621">
    <property type="component" value="Unassembled WGS sequence"/>
</dbReference>
<keyword evidence="4" id="KW-0498">Mitosis</keyword>